<name>A0AAX6GW73_IRIPA</name>
<keyword evidence="2" id="KW-1185">Reference proteome</keyword>
<comment type="caution">
    <text evidence="1">The sequence shown here is derived from an EMBL/GenBank/DDBJ whole genome shotgun (WGS) entry which is preliminary data.</text>
</comment>
<dbReference type="PROSITE" id="PS51257">
    <property type="entry name" value="PROKAR_LIPOPROTEIN"/>
    <property type="match status" value="1"/>
</dbReference>
<proteinExistence type="predicted"/>
<accession>A0AAX6GW73</accession>
<dbReference type="EMBL" id="JANAVB010016044">
    <property type="protein sequence ID" value="KAJ6832571.1"/>
    <property type="molecule type" value="Genomic_DNA"/>
</dbReference>
<dbReference type="Proteomes" id="UP001140949">
    <property type="component" value="Unassembled WGS sequence"/>
</dbReference>
<evidence type="ECO:0000313" key="1">
    <source>
        <dbReference type="EMBL" id="KAJ6832571.1"/>
    </source>
</evidence>
<reference evidence="1" key="2">
    <citation type="submission" date="2023-04" db="EMBL/GenBank/DDBJ databases">
        <authorList>
            <person name="Bruccoleri R.E."/>
            <person name="Oakeley E.J."/>
            <person name="Faust A.-M."/>
            <person name="Dessus-Babus S."/>
            <person name="Altorfer M."/>
            <person name="Burckhardt D."/>
            <person name="Oertli M."/>
            <person name="Naumann U."/>
            <person name="Petersen F."/>
            <person name="Wong J."/>
        </authorList>
    </citation>
    <scope>NUCLEOTIDE SEQUENCE</scope>
    <source>
        <strain evidence="1">GSM-AAB239-AS_SAM_17_03QT</strain>
        <tissue evidence="1">Leaf</tissue>
    </source>
</reference>
<reference evidence="1" key="1">
    <citation type="journal article" date="2023" name="GigaByte">
        <title>Genome assembly of the bearded iris, Iris pallida Lam.</title>
        <authorList>
            <person name="Bruccoleri R.E."/>
            <person name="Oakeley E.J."/>
            <person name="Faust A.M.E."/>
            <person name="Altorfer M."/>
            <person name="Dessus-Babus S."/>
            <person name="Burckhardt D."/>
            <person name="Oertli M."/>
            <person name="Naumann U."/>
            <person name="Petersen F."/>
            <person name="Wong J."/>
        </authorList>
    </citation>
    <scope>NUCLEOTIDE SEQUENCE</scope>
    <source>
        <strain evidence="1">GSM-AAB239-AS_SAM_17_03QT</strain>
    </source>
</reference>
<protein>
    <submittedName>
        <fullName evidence="1">BTB/POZ domain-containing protein NPY2-like</fullName>
    </submittedName>
</protein>
<dbReference type="AlphaFoldDB" id="A0AAX6GW73"/>
<gene>
    <name evidence="1" type="ORF">M6B38_343320</name>
</gene>
<evidence type="ECO:0000313" key="2">
    <source>
        <dbReference type="Proteomes" id="UP001140949"/>
    </source>
</evidence>
<sequence length="47" mass="5407">MKLTTSSTFLTSLWCGCPPDMHKIVLWHDGYPQCLQCNQSSMRSKVF</sequence>
<organism evidence="1 2">
    <name type="scientific">Iris pallida</name>
    <name type="common">Sweet iris</name>
    <dbReference type="NCBI Taxonomy" id="29817"/>
    <lineage>
        <taxon>Eukaryota</taxon>
        <taxon>Viridiplantae</taxon>
        <taxon>Streptophyta</taxon>
        <taxon>Embryophyta</taxon>
        <taxon>Tracheophyta</taxon>
        <taxon>Spermatophyta</taxon>
        <taxon>Magnoliopsida</taxon>
        <taxon>Liliopsida</taxon>
        <taxon>Asparagales</taxon>
        <taxon>Iridaceae</taxon>
        <taxon>Iridoideae</taxon>
        <taxon>Irideae</taxon>
        <taxon>Iris</taxon>
    </lineage>
</organism>